<accession>A0A4U6DBG8</accession>
<dbReference type="EMBL" id="SZVO01000002">
    <property type="protein sequence ID" value="TKT93568.1"/>
    <property type="molecule type" value="Genomic_DNA"/>
</dbReference>
<dbReference type="OrthoDB" id="9805828at2"/>
<sequence>MKNSSNQIKITFIIFLVLGITLSSFRREAQNSYNVSLKKNIKPLSHAALSDTTKKDPETGLIVDENLYMVKAQCTGCHSTKLIMANHFTRDGWKQKIRWMQANHNLWELGDTEKQVLDYLEKNYAPIQMVSRRAPLKGIQWYDLKLN</sequence>
<organism evidence="1 2">
    <name type="scientific">Dyadobacter frigoris</name>
    <dbReference type="NCBI Taxonomy" id="2576211"/>
    <lineage>
        <taxon>Bacteria</taxon>
        <taxon>Pseudomonadati</taxon>
        <taxon>Bacteroidota</taxon>
        <taxon>Cytophagia</taxon>
        <taxon>Cytophagales</taxon>
        <taxon>Spirosomataceae</taxon>
        <taxon>Dyadobacter</taxon>
    </lineage>
</organism>
<comment type="caution">
    <text evidence="1">The sequence shown here is derived from an EMBL/GenBank/DDBJ whole genome shotgun (WGS) entry which is preliminary data.</text>
</comment>
<protein>
    <recommendedName>
        <fullName evidence="3">Cytochrome C</fullName>
    </recommendedName>
</protein>
<evidence type="ECO:0000313" key="1">
    <source>
        <dbReference type="EMBL" id="TKT93568.1"/>
    </source>
</evidence>
<gene>
    <name evidence="1" type="ORF">FDK13_06945</name>
</gene>
<dbReference type="Gene3D" id="1.10.760.10">
    <property type="entry name" value="Cytochrome c-like domain"/>
    <property type="match status" value="1"/>
</dbReference>
<dbReference type="AlphaFoldDB" id="A0A4U6DBG8"/>
<dbReference type="GO" id="GO:0009055">
    <property type="term" value="F:electron transfer activity"/>
    <property type="evidence" value="ECO:0007669"/>
    <property type="project" value="InterPro"/>
</dbReference>
<reference evidence="1 2" key="1">
    <citation type="submission" date="2019-05" db="EMBL/GenBank/DDBJ databases">
        <title>Dyadobacter AR-3-8 sp. nov., isolated from arctic soil.</title>
        <authorList>
            <person name="Chaudhary D.K."/>
        </authorList>
    </citation>
    <scope>NUCLEOTIDE SEQUENCE [LARGE SCALE GENOMIC DNA]</scope>
    <source>
        <strain evidence="1 2">AR-3-8</strain>
    </source>
</reference>
<proteinExistence type="predicted"/>
<keyword evidence="2" id="KW-1185">Reference proteome</keyword>
<dbReference type="SUPFAM" id="SSF46626">
    <property type="entry name" value="Cytochrome c"/>
    <property type="match status" value="1"/>
</dbReference>
<evidence type="ECO:0000313" key="2">
    <source>
        <dbReference type="Proteomes" id="UP000304900"/>
    </source>
</evidence>
<dbReference type="InterPro" id="IPR036909">
    <property type="entry name" value="Cyt_c-like_dom_sf"/>
</dbReference>
<evidence type="ECO:0008006" key="3">
    <source>
        <dbReference type="Google" id="ProtNLM"/>
    </source>
</evidence>
<dbReference type="GO" id="GO:0020037">
    <property type="term" value="F:heme binding"/>
    <property type="evidence" value="ECO:0007669"/>
    <property type="project" value="InterPro"/>
</dbReference>
<name>A0A4U6DBG8_9BACT</name>
<dbReference type="RefSeq" id="WP_137339244.1">
    <property type="nucleotide sequence ID" value="NZ_SZVO01000002.1"/>
</dbReference>
<dbReference type="Proteomes" id="UP000304900">
    <property type="component" value="Unassembled WGS sequence"/>
</dbReference>